<keyword evidence="8" id="KW-1185">Reference proteome</keyword>
<evidence type="ECO:0000313" key="7">
    <source>
        <dbReference type="EMBL" id="AHM56115.1"/>
    </source>
</evidence>
<evidence type="ECO:0000256" key="1">
    <source>
        <dbReference type="ARBA" id="ARBA00004141"/>
    </source>
</evidence>
<feature type="transmembrane region" description="Helical" evidence="6">
    <location>
        <begin position="337"/>
        <end position="362"/>
    </location>
</feature>
<comment type="subcellular location">
    <subcellularLocation>
        <location evidence="1">Membrane</location>
        <topology evidence="1">Multi-pass membrane protein</topology>
    </subcellularLocation>
</comment>
<feature type="transmembrane region" description="Helical" evidence="6">
    <location>
        <begin position="64"/>
        <end position="83"/>
    </location>
</feature>
<feature type="transmembrane region" description="Helical" evidence="6">
    <location>
        <begin position="120"/>
        <end position="138"/>
    </location>
</feature>
<feature type="transmembrane region" description="Helical" evidence="6">
    <location>
        <begin position="264"/>
        <end position="287"/>
    </location>
</feature>
<feature type="transmembrane region" description="Helical" evidence="6">
    <location>
        <begin position="92"/>
        <end position="108"/>
    </location>
</feature>
<reference evidence="7 8" key="1">
    <citation type="journal article" date="2014" name="Genome Announc.">
        <title>Complete Genome Sequence of Amino Acid-Utilizing Eubacterium acidaminophilum al-2 (DSM 3953).</title>
        <authorList>
            <person name="Poehlein A."/>
            <person name="Andreesen J.R."/>
            <person name="Daniel R."/>
        </authorList>
    </citation>
    <scope>NUCLEOTIDE SEQUENCE [LARGE SCALE GENOMIC DNA]</scope>
    <source>
        <strain evidence="7 8">DSM 3953</strain>
    </source>
</reference>
<name>W8T5I4_PEPAC</name>
<evidence type="ECO:0000256" key="3">
    <source>
        <dbReference type="ARBA" id="ARBA00022960"/>
    </source>
</evidence>
<dbReference type="STRING" id="1286171.EAL2_c08150"/>
<dbReference type="InterPro" id="IPR001182">
    <property type="entry name" value="FtsW/RodA"/>
</dbReference>
<dbReference type="RefSeq" id="WP_025435143.1">
    <property type="nucleotide sequence ID" value="NZ_CP007452.1"/>
</dbReference>
<evidence type="ECO:0000313" key="8">
    <source>
        <dbReference type="Proteomes" id="UP000019591"/>
    </source>
</evidence>
<dbReference type="AlphaFoldDB" id="W8T5I4"/>
<keyword evidence="7" id="KW-0131">Cell cycle</keyword>
<keyword evidence="3" id="KW-0133">Cell shape</keyword>
<organism evidence="7 8">
    <name type="scientific">Peptoclostridium acidaminophilum DSM 3953</name>
    <dbReference type="NCBI Taxonomy" id="1286171"/>
    <lineage>
        <taxon>Bacteria</taxon>
        <taxon>Bacillati</taxon>
        <taxon>Bacillota</taxon>
        <taxon>Clostridia</taxon>
        <taxon>Peptostreptococcales</taxon>
        <taxon>Peptoclostridiaceae</taxon>
        <taxon>Peptoclostridium</taxon>
    </lineage>
</organism>
<dbReference type="GO" id="GO:0015648">
    <property type="term" value="F:lipid-linked peptidoglycan transporter activity"/>
    <property type="evidence" value="ECO:0007669"/>
    <property type="project" value="TreeGrafter"/>
</dbReference>
<protein>
    <submittedName>
        <fullName evidence="7">Cell division protein FtsW</fullName>
    </submittedName>
</protein>
<dbReference type="GO" id="GO:0032153">
    <property type="term" value="C:cell division site"/>
    <property type="evidence" value="ECO:0007669"/>
    <property type="project" value="TreeGrafter"/>
</dbReference>
<dbReference type="GO" id="GO:0005886">
    <property type="term" value="C:plasma membrane"/>
    <property type="evidence" value="ECO:0007669"/>
    <property type="project" value="TreeGrafter"/>
</dbReference>
<evidence type="ECO:0000256" key="4">
    <source>
        <dbReference type="ARBA" id="ARBA00022989"/>
    </source>
</evidence>
<proteinExistence type="predicted"/>
<feature type="transmembrane region" description="Helical" evidence="6">
    <location>
        <begin position="202"/>
        <end position="218"/>
    </location>
</feature>
<dbReference type="GO" id="GO:0051301">
    <property type="term" value="P:cell division"/>
    <property type="evidence" value="ECO:0007669"/>
    <property type="project" value="UniProtKB-KW"/>
</dbReference>
<sequence length="408" mass="45605">MIRKLLSYKIPQNLILTIDIMAILLLSFYGGSFDSSVLILGVLLSLIIYISNYALLKISPGDHYMFLIISMLVSIGVIVIYRLSPDYGFRQVKWFGLGIAAYFAFYFFTKHVPLLRKWTIVYAALSFALFLATLVLGVKIKGSTNWIQIAGHSFQPTEFIKILLVFLLASYYTLNKKPFNTYWLLGIIYAFIGFLFIQRDLGTVMIFYFVFMTIFYIFEEDRKLVYYNILGALLIGIAGYFAVSHVQVRITAWLEPWKYADSMGYQIIQSLIAIASGGFFGTGIGLGHPEFIPEVHTDFIFSAICEEMGILGGIGVIMLFMILVYRGFKIALNQDDRFFKIIALGITTILGFQAFIIIGGVIKMIPLTGVTLPFVSYGGSSLISSFAALGILQVASEKSQTAQEGSNG</sequence>
<feature type="transmembrane region" description="Helical" evidence="6">
    <location>
        <begin position="159"/>
        <end position="174"/>
    </location>
</feature>
<feature type="transmembrane region" description="Helical" evidence="6">
    <location>
        <begin position="12"/>
        <end position="30"/>
    </location>
</feature>
<keyword evidence="4 6" id="KW-1133">Transmembrane helix</keyword>
<feature type="transmembrane region" description="Helical" evidence="6">
    <location>
        <begin position="224"/>
        <end position="243"/>
    </location>
</feature>
<dbReference type="Proteomes" id="UP000019591">
    <property type="component" value="Chromosome"/>
</dbReference>
<dbReference type="eggNOG" id="COG0772">
    <property type="taxonomic scope" value="Bacteria"/>
</dbReference>
<dbReference type="PANTHER" id="PTHR30474:SF3">
    <property type="entry name" value="PEPTIDOGLYCAN GLYCOSYLTRANSFERASE RODA"/>
    <property type="match status" value="1"/>
</dbReference>
<keyword evidence="2 6" id="KW-0812">Transmembrane</keyword>
<feature type="transmembrane region" description="Helical" evidence="6">
    <location>
        <begin position="374"/>
        <end position="395"/>
    </location>
</feature>
<dbReference type="HOGENOM" id="CLU_029243_3_0_9"/>
<keyword evidence="7" id="KW-0132">Cell division</keyword>
<keyword evidence="5 6" id="KW-0472">Membrane</keyword>
<dbReference type="PATRIC" id="fig|1286171.3.peg.762"/>
<dbReference type="KEGG" id="eac:EAL2_c08150"/>
<dbReference type="GO" id="GO:0008360">
    <property type="term" value="P:regulation of cell shape"/>
    <property type="evidence" value="ECO:0007669"/>
    <property type="project" value="UniProtKB-KW"/>
</dbReference>
<gene>
    <name evidence="7" type="primary">ftsW</name>
    <name evidence="7" type="ORF">EAL2_c08150</name>
</gene>
<dbReference type="EMBL" id="CP007452">
    <property type="protein sequence ID" value="AHM56115.1"/>
    <property type="molecule type" value="Genomic_DNA"/>
</dbReference>
<feature type="transmembrane region" description="Helical" evidence="6">
    <location>
        <begin position="37"/>
        <end position="58"/>
    </location>
</feature>
<feature type="transmembrane region" description="Helical" evidence="6">
    <location>
        <begin position="180"/>
        <end position="197"/>
    </location>
</feature>
<evidence type="ECO:0000256" key="5">
    <source>
        <dbReference type="ARBA" id="ARBA00023136"/>
    </source>
</evidence>
<dbReference type="Pfam" id="PF01098">
    <property type="entry name" value="FTSW_RODA_SPOVE"/>
    <property type="match status" value="1"/>
</dbReference>
<evidence type="ECO:0000256" key="6">
    <source>
        <dbReference type="SAM" id="Phobius"/>
    </source>
</evidence>
<evidence type="ECO:0000256" key="2">
    <source>
        <dbReference type="ARBA" id="ARBA00022692"/>
    </source>
</evidence>
<feature type="transmembrane region" description="Helical" evidence="6">
    <location>
        <begin position="299"/>
        <end position="325"/>
    </location>
</feature>
<accession>W8T5I4</accession>
<dbReference type="PANTHER" id="PTHR30474">
    <property type="entry name" value="CELL CYCLE PROTEIN"/>
    <property type="match status" value="1"/>
</dbReference>